<gene>
    <name evidence="1" type="ORF">GJR98_07415</name>
</gene>
<dbReference type="Proteomes" id="UP000474628">
    <property type="component" value="Unassembled WGS sequence"/>
</dbReference>
<keyword evidence="2" id="KW-1185">Reference proteome</keyword>
<dbReference type="RefSeq" id="WP_154269715.1">
    <property type="nucleotide sequence ID" value="NZ_WKJP01000001.1"/>
</dbReference>
<comment type="caution">
    <text evidence="1">The sequence shown here is derived from an EMBL/GenBank/DDBJ whole genome shotgun (WGS) entry which is preliminary data.</text>
</comment>
<reference evidence="1 2" key="1">
    <citation type="submission" date="2019-11" db="EMBL/GenBank/DDBJ databases">
        <title>Whole genome sequence of Haloferax sp. MBLA0077.</title>
        <authorList>
            <person name="Seo M.-J."/>
            <person name="Cho E.-S."/>
        </authorList>
    </citation>
    <scope>NUCLEOTIDE SEQUENCE [LARGE SCALE GENOMIC DNA]</scope>
    <source>
        <strain evidence="1 2">MBLA0077</strain>
    </source>
</reference>
<proteinExistence type="predicted"/>
<evidence type="ECO:0000313" key="1">
    <source>
        <dbReference type="EMBL" id="MRW80538.1"/>
    </source>
</evidence>
<accession>A0A6G1Z275</accession>
<protein>
    <submittedName>
        <fullName evidence="1">Uncharacterized protein</fullName>
    </submittedName>
</protein>
<sequence length="51" mass="5317">MDEQRCTFVTSGETVSGALRPRFRGGGSPVTTWELVTAGGSGESNLTGRTV</sequence>
<dbReference type="AlphaFoldDB" id="A0A6G1Z275"/>
<dbReference type="EMBL" id="WKJP01000001">
    <property type="protein sequence ID" value="MRW80538.1"/>
    <property type="molecule type" value="Genomic_DNA"/>
</dbReference>
<organism evidence="1 2">
    <name type="scientific">Haloferax marinisediminis</name>
    <dbReference type="NCBI Taxonomy" id="2666142"/>
    <lineage>
        <taxon>Archaea</taxon>
        <taxon>Methanobacteriati</taxon>
        <taxon>Methanobacteriota</taxon>
        <taxon>Stenosarchaea group</taxon>
        <taxon>Halobacteria</taxon>
        <taxon>Halobacteriales</taxon>
        <taxon>Haloferacaceae</taxon>
        <taxon>Haloferax</taxon>
    </lineage>
</organism>
<evidence type="ECO:0000313" key="2">
    <source>
        <dbReference type="Proteomes" id="UP000474628"/>
    </source>
</evidence>
<name>A0A6G1Z275_9EURY</name>